<feature type="compositionally biased region" description="Low complexity" evidence="7">
    <location>
        <begin position="39"/>
        <end position="57"/>
    </location>
</feature>
<evidence type="ECO:0000256" key="1">
    <source>
        <dbReference type="ARBA" id="ARBA00006089"/>
    </source>
</evidence>
<keyword evidence="2 6" id="KW-0575">Peroxidase</keyword>
<dbReference type="Gene3D" id="1.10.420.10">
    <property type="entry name" value="Peroxidase, domain 2"/>
    <property type="match status" value="1"/>
</dbReference>
<dbReference type="Pfam" id="PF00141">
    <property type="entry name" value="peroxidase"/>
    <property type="match status" value="1"/>
</dbReference>
<evidence type="ECO:0000259" key="8">
    <source>
        <dbReference type="PROSITE" id="PS50873"/>
    </source>
</evidence>
<dbReference type="InterPro" id="IPR001621">
    <property type="entry name" value="Ligninase"/>
</dbReference>
<dbReference type="Proteomes" id="UP001365128">
    <property type="component" value="Unassembled WGS sequence"/>
</dbReference>
<evidence type="ECO:0000256" key="3">
    <source>
        <dbReference type="ARBA" id="ARBA00022617"/>
    </source>
</evidence>
<keyword evidence="10" id="KW-1185">Reference proteome</keyword>
<dbReference type="PRINTS" id="PR00462">
    <property type="entry name" value="LIGNINASE"/>
</dbReference>
<dbReference type="GO" id="GO:0004601">
    <property type="term" value="F:peroxidase activity"/>
    <property type="evidence" value="ECO:0007669"/>
    <property type="project" value="UniProtKB-KW"/>
</dbReference>
<keyword evidence="6" id="KW-0479">Metal-binding</keyword>
<dbReference type="EC" id="1.11.1.-" evidence="6"/>
<keyword evidence="3" id="KW-0408">Iron</keyword>
<reference evidence="9 10" key="1">
    <citation type="submission" date="2024-04" db="EMBL/GenBank/DDBJ databases">
        <title>Phyllosticta paracitricarpa is synonymous to the EU quarantine fungus P. citricarpa based on phylogenomic analyses.</title>
        <authorList>
            <consortium name="Lawrence Berkeley National Laboratory"/>
            <person name="Van Ingen-Buijs V.A."/>
            <person name="Van Westerhoven A.C."/>
            <person name="Haridas S."/>
            <person name="Skiadas P."/>
            <person name="Martin F."/>
            <person name="Groenewald J.Z."/>
            <person name="Crous P.W."/>
            <person name="Seidl M.F."/>
        </authorList>
    </citation>
    <scope>NUCLEOTIDE SEQUENCE [LARGE SCALE GENOMIC DNA]</scope>
    <source>
        <strain evidence="9 10">CBS 122670</strain>
    </source>
</reference>
<evidence type="ECO:0000256" key="7">
    <source>
        <dbReference type="SAM" id="MobiDB-lite"/>
    </source>
</evidence>
<feature type="region of interest" description="Disordered" evidence="7">
    <location>
        <begin position="32"/>
        <end position="57"/>
    </location>
</feature>
<evidence type="ECO:0000313" key="10">
    <source>
        <dbReference type="Proteomes" id="UP001365128"/>
    </source>
</evidence>
<keyword evidence="6" id="KW-0106">Calcium</keyword>
<evidence type="ECO:0000313" key="9">
    <source>
        <dbReference type="EMBL" id="KAK7533431.1"/>
    </source>
</evidence>
<keyword evidence="3" id="KW-0349">Heme</keyword>
<sequence length="347" mass="36276">MHQKSLKAAILLASACGSTAFSFPSIKGTTLSRRQDVNSSSDSSYGSGDSSDDGSSSGGCPAIWTTISSDLTSQFLSNGQCNDLARGAIRFAFHDAGEYSQNTPWYAPAAGGADGSLLLAAGEIDRRENAGLRPFYDWMTGFYPKYSDQVSAADLIQFAGAHATVTCPGGPAVQVRVGRTDTDQLAPEGLLPPGFGPGSDHDSLLQLFQEKGFSAADLAALIGAHSASRAFAQEQNGIPSGGPQDSTPGQLDVKYYSETYNPPEGVYRFDSDINLSQRNTSVGSVFQSFVGAHGKWAAAFVGPAAQLSVLGIPAETVAGFVDCTGALPSGTSAKRDIRARPINDRIR</sequence>
<feature type="domain" description="Plant heme peroxidase family profile" evidence="8">
    <location>
        <begin position="112"/>
        <end position="230"/>
    </location>
</feature>
<evidence type="ECO:0000256" key="2">
    <source>
        <dbReference type="ARBA" id="ARBA00022559"/>
    </source>
</evidence>
<feature type="signal peptide" evidence="6">
    <location>
        <begin position="1"/>
        <end position="20"/>
    </location>
</feature>
<proteinExistence type="inferred from homology"/>
<dbReference type="EMBL" id="JBBPDW010000047">
    <property type="protein sequence ID" value="KAK7533431.1"/>
    <property type="molecule type" value="Genomic_DNA"/>
</dbReference>
<feature type="chain" id="PRO_5045001181" description="Peroxidase" evidence="6">
    <location>
        <begin position="21"/>
        <end position="347"/>
    </location>
</feature>
<evidence type="ECO:0000256" key="5">
    <source>
        <dbReference type="ARBA" id="ARBA00023180"/>
    </source>
</evidence>
<organism evidence="9 10">
    <name type="scientific">Phyllosticta citricarpa</name>
    <dbReference type="NCBI Taxonomy" id="55181"/>
    <lineage>
        <taxon>Eukaryota</taxon>
        <taxon>Fungi</taxon>
        <taxon>Dikarya</taxon>
        <taxon>Ascomycota</taxon>
        <taxon>Pezizomycotina</taxon>
        <taxon>Dothideomycetes</taxon>
        <taxon>Dothideomycetes incertae sedis</taxon>
        <taxon>Botryosphaeriales</taxon>
        <taxon>Phyllostictaceae</taxon>
        <taxon>Phyllosticta</taxon>
    </lineage>
</organism>
<dbReference type="InterPro" id="IPR010255">
    <property type="entry name" value="Haem_peroxidase_sf"/>
</dbReference>
<dbReference type="Gene3D" id="1.10.520.10">
    <property type="match status" value="1"/>
</dbReference>
<dbReference type="PROSITE" id="PS50873">
    <property type="entry name" value="PEROXIDASE_4"/>
    <property type="match status" value="1"/>
</dbReference>
<accession>A0ABR1LG01</accession>
<gene>
    <name evidence="9" type="ORF">IWX46DRAFT_574758</name>
</gene>
<dbReference type="InterPro" id="IPR002016">
    <property type="entry name" value="Haem_peroxidase"/>
</dbReference>
<comment type="caution">
    <text evidence="9">The sequence shown here is derived from an EMBL/GenBank/DDBJ whole genome shotgun (WGS) entry which is preliminary data.</text>
</comment>
<protein>
    <recommendedName>
        <fullName evidence="6">Peroxidase</fullName>
        <ecNumber evidence="6">1.11.1.-</ecNumber>
    </recommendedName>
</protein>
<evidence type="ECO:0000256" key="6">
    <source>
        <dbReference type="RuleBase" id="RU363051"/>
    </source>
</evidence>
<keyword evidence="6" id="KW-0732">Signal</keyword>
<dbReference type="InterPro" id="IPR044831">
    <property type="entry name" value="Ccp1-like"/>
</dbReference>
<comment type="similarity">
    <text evidence="1 6">Belongs to the peroxidase family. Ligninase subfamily.</text>
</comment>
<dbReference type="PANTHER" id="PTHR31356">
    <property type="entry name" value="THYLAKOID LUMENAL 29 KDA PROTEIN, CHLOROPLASTIC-RELATED"/>
    <property type="match status" value="1"/>
</dbReference>
<dbReference type="PANTHER" id="PTHR31356:SF66">
    <property type="entry name" value="CATALASE-PEROXIDASE"/>
    <property type="match status" value="1"/>
</dbReference>
<keyword evidence="5" id="KW-0325">Glycoprotein</keyword>
<keyword evidence="4 6" id="KW-0560">Oxidoreductase</keyword>
<evidence type="ECO:0000256" key="4">
    <source>
        <dbReference type="ARBA" id="ARBA00023002"/>
    </source>
</evidence>
<comment type="cofactor">
    <cofactor evidence="6">
        <name>Ca(2+)</name>
        <dbReference type="ChEBI" id="CHEBI:29108"/>
    </cofactor>
    <text evidence="6">Binds 2 calcium ions per subunit.</text>
</comment>
<dbReference type="PRINTS" id="PR00458">
    <property type="entry name" value="PEROXIDASE"/>
</dbReference>
<name>A0ABR1LG01_9PEZI</name>
<dbReference type="SUPFAM" id="SSF48113">
    <property type="entry name" value="Heme-dependent peroxidases"/>
    <property type="match status" value="1"/>
</dbReference>